<proteinExistence type="predicted"/>
<dbReference type="EMBL" id="MTHD01000005">
    <property type="protein sequence ID" value="OMG52353.1"/>
    <property type="molecule type" value="Genomic_DNA"/>
</dbReference>
<accession>A0A1R1I0U9</accession>
<reference evidence="1 2" key="1">
    <citation type="submission" date="2016-10" db="EMBL/GenBank/DDBJ databases">
        <title>Alkaliphiles isolated from bioreactors.</title>
        <authorList>
            <person name="Salah Z."/>
            <person name="Rout S.P."/>
            <person name="Humphreys P.N."/>
        </authorList>
    </citation>
    <scope>NUCLEOTIDE SEQUENCE [LARGE SCALE GENOMIC DNA]</scope>
    <source>
        <strain evidence="1 2">ZS02</strain>
    </source>
</reference>
<sequence length="74" mass="8300">MQQKFFVLGVPVFARKLPSGDMAVWHPFNSDVQAVVEPICRGRGYWQPDFTNWIVKSPHTSSVLLELAAVGRSV</sequence>
<evidence type="ECO:0000313" key="1">
    <source>
        <dbReference type="EMBL" id="OMG52353.1"/>
    </source>
</evidence>
<dbReference type="AlphaFoldDB" id="A0A1R1I0U9"/>
<dbReference type="Proteomes" id="UP000187526">
    <property type="component" value="Unassembled WGS sequence"/>
</dbReference>
<dbReference type="STRING" id="418702.BJN45_13655"/>
<protein>
    <submittedName>
        <fullName evidence="1">Uncharacterized protein</fullName>
    </submittedName>
</protein>
<organism evidence="1 2">
    <name type="scientific">Azonexus hydrophilus</name>
    <dbReference type="NCBI Taxonomy" id="418702"/>
    <lineage>
        <taxon>Bacteria</taxon>
        <taxon>Pseudomonadati</taxon>
        <taxon>Pseudomonadota</taxon>
        <taxon>Betaproteobacteria</taxon>
        <taxon>Rhodocyclales</taxon>
        <taxon>Azonexaceae</taxon>
        <taxon>Azonexus</taxon>
    </lineage>
</organism>
<comment type="caution">
    <text evidence="1">The sequence shown here is derived from an EMBL/GenBank/DDBJ whole genome shotgun (WGS) entry which is preliminary data.</text>
</comment>
<name>A0A1R1I0U9_9RHOO</name>
<keyword evidence="2" id="KW-1185">Reference proteome</keyword>
<evidence type="ECO:0000313" key="2">
    <source>
        <dbReference type="Proteomes" id="UP000187526"/>
    </source>
</evidence>
<gene>
    <name evidence="1" type="ORF">BJN45_13655</name>
</gene>